<organism evidence="1 2">
    <name type="scientific">Pseudomonas cavernicola</name>
    <dbReference type="NCBI Taxonomy" id="2320866"/>
    <lineage>
        <taxon>Bacteria</taxon>
        <taxon>Pseudomonadati</taxon>
        <taxon>Pseudomonadota</taxon>
        <taxon>Gammaproteobacteria</taxon>
        <taxon>Pseudomonadales</taxon>
        <taxon>Pseudomonadaceae</taxon>
        <taxon>Pseudomonas</taxon>
    </lineage>
</organism>
<comment type="caution">
    <text evidence="1">The sequence shown here is derived from an EMBL/GenBank/DDBJ whole genome shotgun (WGS) entry which is preliminary data.</text>
</comment>
<accession>A0A418XJ24</accession>
<dbReference type="RefSeq" id="WP_119952809.1">
    <property type="nucleotide sequence ID" value="NZ_QYUR01000002.1"/>
</dbReference>
<gene>
    <name evidence="1" type="ORF">D3879_04110</name>
</gene>
<dbReference type="EMBL" id="QYUR01000002">
    <property type="protein sequence ID" value="RJG12483.1"/>
    <property type="molecule type" value="Genomic_DNA"/>
</dbReference>
<reference evidence="1 2" key="1">
    <citation type="submission" date="2018-09" db="EMBL/GenBank/DDBJ databases">
        <authorList>
            <person name="Zhu H."/>
        </authorList>
    </citation>
    <scope>NUCLEOTIDE SEQUENCE [LARGE SCALE GENOMIC DNA]</scope>
    <source>
        <strain evidence="1 2">K1S02-6</strain>
    </source>
</reference>
<name>A0A418XJ24_9PSED</name>
<protein>
    <submittedName>
        <fullName evidence="1">Uncharacterized protein</fullName>
    </submittedName>
</protein>
<evidence type="ECO:0000313" key="2">
    <source>
        <dbReference type="Proteomes" id="UP000284021"/>
    </source>
</evidence>
<proteinExistence type="predicted"/>
<evidence type="ECO:0000313" key="1">
    <source>
        <dbReference type="EMBL" id="RJG12483.1"/>
    </source>
</evidence>
<keyword evidence="2" id="KW-1185">Reference proteome</keyword>
<dbReference type="AlphaFoldDB" id="A0A418XJ24"/>
<sequence length="68" mass="7578">MILRFPQQSDNPVTIARSLRKHLESPFLSIQVDGDLLPIPWESIKYLQISPAPTALPEPTIIGAELVD</sequence>
<dbReference type="Proteomes" id="UP000284021">
    <property type="component" value="Unassembled WGS sequence"/>
</dbReference>
<dbReference type="OrthoDB" id="6895677at2"/>